<dbReference type="InterPro" id="IPR029016">
    <property type="entry name" value="GAF-like_dom_sf"/>
</dbReference>
<feature type="domain" description="HTH iclR-type" evidence="4">
    <location>
        <begin position="20"/>
        <end position="81"/>
    </location>
</feature>
<dbReference type="InterPro" id="IPR005471">
    <property type="entry name" value="Tscrpt_reg_IclR_N"/>
</dbReference>
<dbReference type="Proteomes" id="UP001501461">
    <property type="component" value="Unassembled WGS sequence"/>
</dbReference>
<dbReference type="Gene3D" id="3.30.450.40">
    <property type="match status" value="1"/>
</dbReference>
<dbReference type="RefSeq" id="WP_343960070.1">
    <property type="nucleotide sequence ID" value="NZ_BAAAMN010000071.1"/>
</dbReference>
<reference evidence="7" key="1">
    <citation type="journal article" date="2019" name="Int. J. Syst. Evol. Microbiol.">
        <title>The Global Catalogue of Microorganisms (GCM) 10K type strain sequencing project: providing services to taxonomists for standard genome sequencing and annotation.</title>
        <authorList>
            <consortium name="The Broad Institute Genomics Platform"/>
            <consortium name="The Broad Institute Genome Sequencing Center for Infectious Disease"/>
            <person name="Wu L."/>
            <person name="Ma J."/>
        </authorList>
    </citation>
    <scope>NUCLEOTIDE SEQUENCE [LARGE SCALE GENOMIC DNA]</scope>
    <source>
        <strain evidence="7">JCM 13595</strain>
    </source>
</reference>
<evidence type="ECO:0000256" key="3">
    <source>
        <dbReference type="ARBA" id="ARBA00023163"/>
    </source>
</evidence>
<dbReference type="PROSITE" id="PS51078">
    <property type="entry name" value="ICLR_ED"/>
    <property type="match status" value="1"/>
</dbReference>
<dbReference type="PANTHER" id="PTHR30136:SF35">
    <property type="entry name" value="HTH-TYPE TRANSCRIPTIONAL REGULATOR RV1719"/>
    <property type="match status" value="1"/>
</dbReference>
<keyword evidence="7" id="KW-1185">Reference proteome</keyword>
<gene>
    <name evidence="6" type="ORF">GCM10009720_29020</name>
</gene>
<accession>A0ABN2V0C7</accession>
<dbReference type="InterPro" id="IPR036388">
    <property type="entry name" value="WH-like_DNA-bd_sf"/>
</dbReference>
<evidence type="ECO:0000259" key="4">
    <source>
        <dbReference type="PROSITE" id="PS51077"/>
    </source>
</evidence>
<dbReference type="InterPro" id="IPR050707">
    <property type="entry name" value="HTH_MetabolicPath_Reg"/>
</dbReference>
<sequence length="273" mass="29819">MNDNESVEAHEPTATGVVPIQSVDRALQILEFLTDESELGTSEIARKLGVHRSTASRLLGTLEARDVVEQVTDRGAYRLGIGLLRMAYPVSTRFDLARDSQAICDALADVTQETTNVAILDDGYAVTITQSAGRRMVGVAGQYVGQRVPLHATSTGKLLLAHAPQQVWTWFTSSQLAYFTAATHTEIPSLVEELELIRQRGWSSAVGEWEPGINALAAPVWDATGELVAAVSVTAPDFRMPEHEFQHFLAYLKTAVRDFEVRLGFSRVDPTGP</sequence>
<dbReference type="PANTHER" id="PTHR30136">
    <property type="entry name" value="HELIX-TURN-HELIX TRANSCRIPTIONAL REGULATOR, ICLR FAMILY"/>
    <property type="match status" value="1"/>
</dbReference>
<dbReference type="Pfam" id="PF09339">
    <property type="entry name" value="HTH_IclR"/>
    <property type="match status" value="1"/>
</dbReference>
<evidence type="ECO:0000259" key="5">
    <source>
        <dbReference type="PROSITE" id="PS51078"/>
    </source>
</evidence>
<name>A0ABN2V0C7_9MICC</name>
<keyword evidence="3" id="KW-0804">Transcription</keyword>
<evidence type="ECO:0000313" key="6">
    <source>
        <dbReference type="EMBL" id="GAA2046367.1"/>
    </source>
</evidence>
<evidence type="ECO:0000313" key="7">
    <source>
        <dbReference type="Proteomes" id="UP001501461"/>
    </source>
</evidence>
<dbReference type="EMBL" id="BAAAMN010000071">
    <property type="protein sequence ID" value="GAA2046367.1"/>
    <property type="molecule type" value="Genomic_DNA"/>
</dbReference>
<dbReference type="Pfam" id="PF01614">
    <property type="entry name" value="IclR_C"/>
    <property type="match status" value="1"/>
</dbReference>
<keyword evidence="2" id="KW-0238">DNA-binding</keyword>
<dbReference type="PROSITE" id="PS51077">
    <property type="entry name" value="HTH_ICLR"/>
    <property type="match status" value="1"/>
</dbReference>
<proteinExistence type="predicted"/>
<dbReference type="InterPro" id="IPR036390">
    <property type="entry name" value="WH_DNA-bd_sf"/>
</dbReference>
<evidence type="ECO:0000256" key="2">
    <source>
        <dbReference type="ARBA" id="ARBA00023125"/>
    </source>
</evidence>
<organism evidence="6 7">
    <name type="scientific">Yaniella flava</name>
    <dbReference type="NCBI Taxonomy" id="287930"/>
    <lineage>
        <taxon>Bacteria</taxon>
        <taxon>Bacillati</taxon>
        <taxon>Actinomycetota</taxon>
        <taxon>Actinomycetes</taxon>
        <taxon>Micrococcales</taxon>
        <taxon>Micrococcaceae</taxon>
        <taxon>Yaniella</taxon>
    </lineage>
</organism>
<dbReference type="Gene3D" id="1.10.10.10">
    <property type="entry name" value="Winged helix-like DNA-binding domain superfamily/Winged helix DNA-binding domain"/>
    <property type="match status" value="1"/>
</dbReference>
<evidence type="ECO:0000256" key="1">
    <source>
        <dbReference type="ARBA" id="ARBA00023015"/>
    </source>
</evidence>
<comment type="caution">
    <text evidence="6">The sequence shown here is derived from an EMBL/GenBank/DDBJ whole genome shotgun (WGS) entry which is preliminary data.</text>
</comment>
<keyword evidence="1" id="KW-0805">Transcription regulation</keyword>
<dbReference type="SUPFAM" id="SSF46785">
    <property type="entry name" value="Winged helix' DNA-binding domain"/>
    <property type="match status" value="1"/>
</dbReference>
<dbReference type="InterPro" id="IPR014757">
    <property type="entry name" value="Tscrpt_reg_IclR_C"/>
</dbReference>
<protein>
    <submittedName>
        <fullName evidence="6">IclR family transcriptional regulator</fullName>
    </submittedName>
</protein>
<feature type="domain" description="IclR-ED" evidence="5">
    <location>
        <begin position="82"/>
        <end position="265"/>
    </location>
</feature>
<dbReference type="SUPFAM" id="SSF55781">
    <property type="entry name" value="GAF domain-like"/>
    <property type="match status" value="1"/>
</dbReference>
<dbReference type="SMART" id="SM00346">
    <property type="entry name" value="HTH_ICLR"/>
    <property type="match status" value="1"/>
</dbReference>